<evidence type="ECO:0000313" key="3">
    <source>
        <dbReference type="Proteomes" id="UP001295684"/>
    </source>
</evidence>
<evidence type="ECO:0000256" key="1">
    <source>
        <dbReference type="SAM" id="MobiDB-lite"/>
    </source>
</evidence>
<feature type="compositionally biased region" description="Basic residues" evidence="1">
    <location>
        <begin position="796"/>
        <end position="810"/>
    </location>
</feature>
<protein>
    <submittedName>
        <fullName evidence="2">Uncharacterized protein</fullName>
    </submittedName>
</protein>
<evidence type="ECO:0000313" key="2">
    <source>
        <dbReference type="EMBL" id="CAI2384538.1"/>
    </source>
</evidence>
<dbReference type="EMBL" id="CAMPGE010026877">
    <property type="protein sequence ID" value="CAI2384538.1"/>
    <property type="molecule type" value="Genomic_DNA"/>
</dbReference>
<dbReference type="Proteomes" id="UP001295684">
    <property type="component" value="Unassembled WGS sequence"/>
</dbReference>
<feature type="compositionally biased region" description="Acidic residues" evidence="1">
    <location>
        <begin position="90"/>
        <end position="103"/>
    </location>
</feature>
<feature type="compositionally biased region" description="Basic and acidic residues" evidence="1">
    <location>
        <begin position="229"/>
        <end position="257"/>
    </location>
</feature>
<comment type="caution">
    <text evidence="2">The sequence shown here is derived from an EMBL/GenBank/DDBJ whole genome shotgun (WGS) entry which is preliminary data.</text>
</comment>
<sequence length="861" mass="97953">MKYRKCIPVPSENKEQEQEKCDASENLSENYSTSDVIENTQSCVNSVLTQESKPKRLIAKDDSQETYWMNRKRVILEQSTEVKISFDPDTPLDELEDGSDSEEEMKNKLDSKGAGDILMKKENSIEQASSSNKDSNNENDKKNSSIEETKKDTEMEFCEDSKMKEITDTKLSPPSNLTCKLPKGSHSKTHESSSLEMANDSHQHNSEEICSGRESHKGCEKQFNPVVNTREESKLQPHHHELRVSAKEPRNRDRNKLEINASKTNGINYNNRISRNQKRVIPEKEDDSEGKDYSKEDDSEEKDYSKDIKKDENASDASSPPKEPPNPSKSSKNTPIPLSSPTPSPPHHKPLPSSPPLLPPSKPHRLPKRTYFRPKVTHHPPRPLTSTTLASISLTPPTPTLPSLSDLSGTIHPLPTYSSPFSSFFTPTKCPKTYKLLYTAPSYQPSSPFFTSLCWRTRGSPPWFDLVAIAEDVAGEAGLEVIEEDVVRNLVYFLGNVLEFEKPQILLGGFEGLERWRGEKVGVKKQRFREEGRRDRVVIGNLRKVIEVFCRKEEYAEGIQRVVEEGDGVFREGVSDEEQEEYVTDCLRMFREEDMEIENCFRILMVFFMLSEHYFFPLNLCRRMDEWKKISKANNMYIFNSPDNCDDEEREECKEDDQKQNQVEDKKELLAIECEQNKKDHEKPKDENPQKKEIQDPILSTNEKEESSGSSSSSLGLLKLTPRASPPNTPAHQATPINLKLTQTQEIDITKSPYQGFNDLIPSPRAGGEPPSELMQPSIDPEIPLTTIITPNHTPLRPKKPPKKPAKKPSIKVTKEPSKKVTKKPSKKGTKLKAVVVKRVRKVKKRSKSPLPFKKSKRAKK</sequence>
<feature type="compositionally biased region" description="Basic residues" evidence="1">
    <location>
        <begin position="820"/>
        <end position="861"/>
    </location>
</feature>
<feature type="compositionally biased region" description="Basic and acidic residues" evidence="1">
    <location>
        <begin position="188"/>
        <end position="220"/>
    </location>
</feature>
<feature type="compositionally biased region" description="Low complexity" evidence="1">
    <location>
        <begin position="384"/>
        <end position="395"/>
    </location>
</feature>
<feature type="compositionally biased region" description="Basic and acidic residues" evidence="1">
    <location>
        <begin position="12"/>
        <end position="23"/>
    </location>
</feature>
<feature type="compositionally biased region" description="Polar residues" evidence="1">
    <location>
        <begin position="261"/>
        <end position="274"/>
    </location>
</feature>
<feature type="region of interest" description="Disordered" evidence="1">
    <location>
        <begin position="644"/>
        <end position="740"/>
    </location>
</feature>
<organism evidence="2 3">
    <name type="scientific">Euplotes crassus</name>
    <dbReference type="NCBI Taxonomy" id="5936"/>
    <lineage>
        <taxon>Eukaryota</taxon>
        <taxon>Sar</taxon>
        <taxon>Alveolata</taxon>
        <taxon>Ciliophora</taxon>
        <taxon>Intramacronucleata</taxon>
        <taxon>Spirotrichea</taxon>
        <taxon>Hypotrichia</taxon>
        <taxon>Euplotida</taxon>
        <taxon>Euplotidae</taxon>
        <taxon>Moneuplotes</taxon>
    </lineage>
</organism>
<feature type="compositionally biased region" description="Low complexity" evidence="1">
    <location>
        <begin position="328"/>
        <end position="337"/>
    </location>
</feature>
<feature type="compositionally biased region" description="Basic residues" evidence="1">
    <location>
        <begin position="362"/>
        <end position="381"/>
    </location>
</feature>
<feature type="compositionally biased region" description="Basic and acidic residues" evidence="1">
    <location>
        <begin position="135"/>
        <end position="168"/>
    </location>
</feature>
<feature type="compositionally biased region" description="Low complexity" evidence="1">
    <location>
        <begin position="708"/>
        <end position="720"/>
    </location>
</feature>
<feature type="compositionally biased region" description="Basic and acidic residues" evidence="1">
    <location>
        <begin position="104"/>
        <end position="124"/>
    </location>
</feature>
<feature type="compositionally biased region" description="Basic and acidic residues" evidence="1">
    <location>
        <begin position="651"/>
        <end position="695"/>
    </location>
</feature>
<feature type="region of interest" description="Disordered" evidence="1">
    <location>
        <begin position="79"/>
        <end position="395"/>
    </location>
</feature>
<feature type="compositionally biased region" description="Pro residues" evidence="1">
    <location>
        <begin position="352"/>
        <end position="361"/>
    </location>
</feature>
<feature type="compositionally biased region" description="Basic and acidic residues" evidence="1">
    <location>
        <begin position="290"/>
        <end position="313"/>
    </location>
</feature>
<feature type="region of interest" description="Disordered" evidence="1">
    <location>
        <begin position="754"/>
        <end position="861"/>
    </location>
</feature>
<keyword evidence="3" id="KW-1185">Reference proteome</keyword>
<dbReference type="AlphaFoldDB" id="A0AAD1Y352"/>
<feature type="compositionally biased region" description="Polar residues" evidence="1">
    <location>
        <begin position="730"/>
        <end position="740"/>
    </location>
</feature>
<name>A0AAD1Y352_EUPCR</name>
<reference evidence="2" key="1">
    <citation type="submission" date="2023-07" db="EMBL/GenBank/DDBJ databases">
        <authorList>
            <consortium name="AG Swart"/>
            <person name="Singh M."/>
            <person name="Singh A."/>
            <person name="Seah K."/>
            <person name="Emmerich C."/>
        </authorList>
    </citation>
    <scope>NUCLEOTIDE SEQUENCE</scope>
    <source>
        <strain evidence="2">DP1</strain>
    </source>
</reference>
<proteinExistence type="predicted"/>
<gene>
    <name evidence="2" type="ORF">ECRASSUSDP1_LOCUS26071</name>
</gene>
<feature type="region of interest" description="Disordered" evidence="1">
    <location>
        <begin position="1"/>
        <end position="33"/>
    </location>
</feature>
<accession>A0AAD1Y352</accession>
<feature type="compositionally biased region" description="Polar residues" evidence="1">
    <location>
        <begin position="169"/>
        <end position="178"/>
    </location>
</feature>